<evidence type="ECO:0000313" key="4">
    <source>
        <dbReference type="Proteomes" id="UP000325577"/>
    </source>
</evidence>
<evidence type="ECO:0000313" key="3">
    <source>
        <dbReference type="EMBL" id="KAA8537882.1"/>
    </source>
</evidence>
<feature type="compositionally biased region" description="Low complexity" evidence="1">
    <location>
        <begin position="16"/>
        <end position="25"/>
    </location>
</feature>
<proteinExistence type="predicted"/>
<keyword evidence="2" id="KW-0812">Transmembrane</keyword>
<protein>
    <submittedName>
        <fullName evidence="3">Uncharacterized protein</fullName>
    </submittedName>
</protein>
<feature type="transmembrane region" description="Helical" evidence="2">
    <location>
        <begin position="131"/>
        <end position="152"/>
    </location>
</feature>
<keyword evidence="2" id="KW-0472">Membrane</keyword>
<evidence type="ECO:0000256" key="2">
    <source>
        <dbReference type="SAM" id="Phobius"/>
    </source>
</evidence>
<accession>A0A5J5B7M2</accession>
<evidence type="ECO:0000256" key="1">
    <source>
        <dbReference type="SAM" id="MobiDB-lite"/>
    </source>
</evidence>
<dbReference type="EMBL" id="CM018038">
    <property type="protein sequence ID" value="KAA8537882.1"/>
    <property type="molecule type" value="Genomic_DNA"/>
</dbReference>
<organism evidence="3 4">
    <name type="scientific">Nyssa sinensis</name>
    <dbReference type="NCBI Taxonomy" id="561372"/>
    <lineage>
        <taxon>Eukaryota</taxon>
        <taxon>Viridiplantae</taxon>
        <taxon>Streptophyta</taxon>
        <taxon>Embryophyta</taxon>
        <taxon>Tracheophyta</taxon>
        <taxon>Spermatophyta</taxon>
        <taxon>Magnoliopsida</taxon>
        <taxon>eudicotyledons</taxon>
        <taxon>Gunneridae</taxon>
        <taxon>Pentapetalae</taxon>
        <taxon>asterids</taxon>
        <taxon>Cornales</taxon>
        <taxon>Nyssaceae</taxon>
        <taxon>Nyssa</taxon>
    </lineage>
</organism>
<reference evidence="3 4" key="1">
    <citation type="submission" date="2019-09" db="EMBL/GenBank/DDBJ databases">
        <title>A chromosome-level genome assembly of the Chinese tupelo Nyssa sinensis.</title>
        <authorList>
            <person name="Yang X."/>
            <person name="Kang M."/>
            <person name="Yang Y."/>
            <person name="Xiong H."/>
            <person name="Wang M."/>
            <person name="Zhang Z."/>
            <person name="Wang Z."/>
            <person name="Wu H."/>
            <person name="Ma T."/>
            <person name="Liu J."/>
            <person name="Xi Z."/>
        </authorList>
    </citation>
    <scope>NUCLEOTIDE SEQUENCE [LARGE SCALE GENOMIC DNA]</scope>
    <source>
        <strain evidence="3">J267</strain>
        <tissue evidence="3">Leaf</tissue>
    </source>
</reference>
<sequence length="153" mass="16561">MVWTTKHPDQTLPQVTSRAPSSPTRSPRRLVYFVQSPSRDSHDGEKTTMSFHSSPVLRPMVSPPILTPPWAATPGSPPLAGFQDLLSPDLARSHPTTDLLDDITGRARSLGRNAMPSKKKGCSKTKGPAKAALAIAIFLLLFLVSLFSSLSFL</sequence>
<feature type="region of interest" description="Disordered" evidence="1">
    <location>
        <begin position="1"/>
        <end position="28"/>
    </location>
</feature>
<dbReference type="Proteomes" id="UP000325577">
    <property type="component" value="Linkage Group LG15"/>
</dbReference>
<feature type="region of interest" description="Disordered" evidence="1">
    <location>
        <begin position="37"/>
        <end position="56"/>
    </location>
</feature>
<dbReference type="AlphaFoldDB" id="A0A5J5B7M2"/>
<keyword evidence="2" id="KW-1133">Transmembrane helix</keyword>
<keyword evidence="4" id="KW-1185">Reference proteome</keyword>
<gene>
    <name evidence="3" type="ORF">F0562_027538</name>
</gene>
<name>A0A5J5B7M2_9ASTE</name>